<dbReference type="CDD" id="cd06225">
    <property type="entry name" value="HAMP"/>
    <property type="match status" value="1"/>
</dbReference>
<evidence type="ECO:0000313" key="5">
    <source>
        <dbReference type="Proteomes" id="UP000321787"/>
    </source>
</evidence>
<dbReference type="InterPro" id="IPR000160">
    <property type="entry name" value="GGDEF_dom"/>
</dbReference>
<feature type="domain" description="GGDEF" evidence="3">
    <location>
        <begin position="520"/>
        <end position="657"/>
    </location>
</feature>
<dbReference type="PROSITE" id="PS50885">
    <property type="entry name" value="HAMP"/>
    <property type="match status" value="1"/>
</dbReference>
<feature type="transmembrane region" description="Helical" evidence="1">
    <location>
        <begin position="15"/>
        <end position="39"/>
    </location>
</feature>
<gene>
    <name evidence="4" type="ORF">AFI02nite_22260</name>
</gene>
<dbReference type="SMART" id="SM00267">
    <property type="entry name" value="GGDEF"/>
    <property type="match status" value="1"/>
</dbReference>
<evidence type="ECO:0000259" key="3">
    <source>
        <dbReference type="PROSITE" id="PS50887"/>
    </source>
</evidence>
<evidence type="ECO:0000313" key="4">
    <source>
        <dbReference type="EMBL" id="GEK14190.1"/>
    </source>
</evidence>
<dbReference type="AlphaFoldDB" id="A0A510ULM5"/>
<dbReference type="Pfam" id="PF00990">
    <property type="entry name" value="GGDEF"/>
    <property type="match status" value="1"/>
</dbReference>
<dbReference type="GO" id="GO:0016020">
    <property type="term" value="C:membrane"/>
    <property type="evidence" value="ECO:0007669"/>
    <property type="project" value="InterPro"/>
</dbReference>
<dbReference type="SUPFAM" id="SSF55073">
    <property type="entry name" value="Nucleotide cyclase"/>
    <property type="match status" value="1"/>
</dbReference>
<keyword evidence="1" id="KW-1133">Transmembrane helix</keyword>
<dbReference type="NCBIfam" id="TIGR00254">
    <property type="entry name" value="GGDEF"/>
    <property type="match status" value="1"/>
</dbReference>
<protein>
    <submittedName>
        <fullName evidence="4">GGDEF domain-containing protein</fullName>
    </submittedName>
</protein>
<dbReference type="InterPro" id="IPR000014">
    <property type="entry name" value="PAS"/>
</dbReference>
<comment type="caution">
    <text evidence="4">The sequence shown here is derived from an EMBL/GenBank/DDBJ whole genome shotgun (WGS) entry which is preliminary data.</text>
</comment>
<dbReference type="InterPro" id="IPR052155">
    <property type="entry name" value="Biofilm_reg_signaling"/>
</dbReference>
<dbReference type="CDD" id="cd01949">
    <property type="entry name" value="GGDEF"/>
    <property type="match status" value="1"/>
</dbReference>
<dbReference type="Pfam" id="PF13426">
    <property type="entry name" value="PAS_9"/>
    <property type="match status" value="1"/>
</dbReference>
<name>A0A510ULM5_ALIFS</name>
<dbReference type="InterPro" id="IPR033417">
    <property type="entry name" value="CHASE8"/>
</dbReference>
<dbReference type="Pfam" id="PF17152">
    <property type="entry name" value="CHASE8"/>
    <property type="match status" value="1"/>
</dbReference>
<dbReference type="PANTHER" id="PTHR44757:SF2">
    <property type="entry name" value="BIOFILM ARCHITECTURE MAINTENANCE PROTEIN MBAA"/>
    <property type="match status" value="1"/>
</dbReference>
<accession>A0A510ULM5</accession>
<dbReference type="Gene3D" id="3.30.70.270">
    <property type="match status" value="1"/>
</dbReference>
<dbReference type="Gene3D" id="3.30.450.20">
    <property type="entry name" value="PAS domain"/>
    <property type="match status" value="1"/>
</dbReference>
<dbReference type="Pfam" id="PF13188">
    <property type="entry name" value="PAS_8"/>
    <property type="match status" value="1"/>
</dbReference>
<sequence>MILQWFSALPLRKKVIYPIWTLLTLSTMILGASVAHFMGVTHSANLYTRTSILAQGIASNLSGALIFNDQQTGLDQMNALSFDPEVIAARVEHINNEPFAKLDNLPENCSWHERDIQCSHSVFFAITHPITLDNEHLGNLTVWASKDSMFEQRNQILTIFLITTVIFSLLALFFAHRVHLLIATPLLSIFNSMQTVIKKGVTEQRLHIVHPDEIGKLTHCFNEMLDNLSQRDSQLTLAFQRLEDKTHYINQVLDSLDQGLLVVSPNKKVIYHNPAARLLLPQIQLNNDEMTSLNQQHIENLLSDFEPINRLTLLRECIEMHQRLEPTTLRHQGTGQQYQISTYPIAGENNSLVHIEDISQRYLIEQRQRMAEMIFDQNPSSVIVVTRKMAIETKNNAFIQTFGNITNLNQLHLRQPIELNTSVLKQVLKVGYFKLQTDVTSQFFSRKHGNKSHWLPCLLTIKLIKNGDNKVESFVISLNDQTQVKELQRLNFEANHDGLTQLANRQNAYKQLLNAHKKQKSVYLIFLDLDGFKAVNDTYGHQCGDDLLKIISQRLTNNVFENDLVARLSGDEFLLGLYLTNPRVATQEINAILQRILNAISYPININGATPYVSASIGAYYWSGNDHTPLEEALEKADKAMYQAKLSGKNRYHIAKEINPFLV</sequence>
<feature type="transmembrane region" description="Helical" evidence="1">
    <location>
        <begin position="156"/>
        <end position="175"/>
    </location>
</feature>
<evidence type="ECO:0000259" key="2">
    <source>
        <dbReference type="PROSITE" id="PS50885"/>
    </source>
</evidence>
<dbReference type="InterPro" id="IPR043128">
    <property type="entry name" value="Rev_trsase/Diguanyl_cyclase"/>
</dbReference>
<organism evidence="4 5">
    <name type="scientific">Aliivibrio fischeri</name>
    <name type="common">Vibrio fischeri</name>
    <dbReference type="NCBI Taxonomy" id="668"/>
    <lineage>
        <taxon>Bacteria</taxon>
        <taxon>Pseudomonadati</taxon>
        <taxon>Pseudomonadota</taxon>
        <taxon>Gammaproteobacteria</taxon>
        <taxon>Vibrionales</taxon>
        <taxon>Vibrionaceae</taxon>
        <taxon>Aliivibrio</taxon>
    </lineage>
</organism>
<dbReference type="Gene3D" id="6.10.340.10">
    <property type="match status" value="1"/>
</dbReference>
<dbReference type="InterPro" id="IPR029787">
    <property type="entry name" value="Nucleotide_cyclase"/>
</dbReference>
<dbReference type="PANTHER" id="PTHR44757">
    <property type="entry name" value="DIGUANYLATE CYCLASE DGCP"/>
    <property type="match status" value="1"/>
</dbReference>
<keyword evidence="1" id="KW-0472">Membrane</keyword>
<feature type="domain" description="HAMP" evidence="2">
    <location>
        <begin position="180"/>
        <end position="233"/>
    </location>
</feature>
<dbReference type="EMBL" id="BJTZ01000013">
    <property type="protein sequence ID" value="GEK14190.1"/>
    <property type="molecule type" value="Genomic_DNA"/>
</dbReference>
<reference evidence="4 5" key="1">
    <citation type="submission" date="2019-07" db="EMBL/GenBank/DDBJ databases">
        <title>Whole genome shotgun sequence of Aliivibrio fischeri NBRC 101058.</title>
        <authorList>
            <person name="Hosoyama A."/>
            <person name="Uohara A."/>
            <person name="Ohji S."/>
            <person name="Ichikawa N."/>
        </authorList>
    </citation>
    <scope>NUCLEOTIDE SEQUENCE [LARGE SCALE GENOMIC DNA]</scope>
    <source>
        <strain evidence="4 5">NBRC 101058</strain>
    </source>
</reference>
<proteinExistence type="predicted"/>
<keyword evidence="1" id="KW-0812">Transmembrane</keyword>
<dbReference type="Proteomes" id="UP000321787">
    <property type="component" value="Unassembled WGS sequence"/>
</dbReference>
<dbReference type="InterPro" id="IPR003660">
    <property type="entry name" value="HAMP_dom"/>
</dbReference>
<dbReference type="GO" id="GO:0007165">
    <property type="term" value="P:signal transduction"/>
    <property type="evidence" value="ECO:0007669"/>
    <property type="project" value="InterPro"/>
</dbReference>
<dbReference type="SUPFAM" id="SSF158472">
    <property type="entry name" value="HAMP domain-like"/>
    <property type="match status" value="1"/>
</dbReference>
<dbReference type="RefSeq" id="WP_146864462.1">
    <property type="nucleotide sequence ID" value="NZ_BJTZ01000013.1"/>
</dbReference>
<dbReference type="PROSITE" id="PS50887">
    <property type="entry name" value="GGDEF"/>
    <property type="match status" value="1"/>
</dbReference>
<evidence type="ECO:0000256" key="1">
    <source>
        <dbReference type="SAM" id="Phobius"/>
    </source>
</evidence>